<keyword evidence="2" id="KW-1185">Reference proteome</keyword>
<reference evidence="1" key="1">
    <citation type="submission" date="2021-06" db="EMBL/GenBank/DDBJ databases">
        <authorList>
            <person name="Kallberg Y."/>
            <person name="Tangrot J."/>
            <person name="Rosling A."/>
        </authorList>
    </citation>
    <scope>NUCLEOTIDE SEQUENCE</scope>
    <source>
        <strain evidence="1">MA461A</strain>
    </source>
</reference>
<name>A0ACA9RRJ1_9GLOM</name>
<organism evidence="1 2">
    <name type="scientific">Racocetra persica</name>
    <dbReference type="NCBI Taxonomy" id="160502"/>
    <lineage>
        <taxon>Eukaryota</taxon>
        <taxon>Fungi</taxon>
        <taxon>Fungi incertae sedis</taxon>
        <taxon>Mucoromycota</taxon>
        <taxon>Glomeromycotina</taxon>
        <taxon>Glomeromycetes</taxon>
        <taxon>Diversisporales</taxon>
        <taxon>Gigasporaceae</taxon>
        <taxon>Racocetra</taxon>
    </lineage>
</organism>
<feature type="non-terminal residue" evidence="1">
    <location>
        <position position="484"/>
    </location>
</feature>
<feature type="non-terminal residue" evidence="1">
    <location>
        <position position="1"/>
    </location>
</feature>
<evidence type="ECO:0000313" key="2">
    <source>
        <dbReference type="Proteomes" id="UP000789920"/>
    </source>
</evidence>
<dbReference type="Proteomes" id="UP000789920">
    <property type="component" value="Unassembled WGS sequence"/>
</dbReference>
<sequence length="484" mass="52395">DSIRKERKKGIKRGPYKRKQQTEGGAASSNIVNTTSTPDAVPSTAPVMPPAIPNGGVSMPFNHPIPVNLPLAALQFHSAGAPINVSTPEGLGQFIMIPANNGAMPYYLLVPSSHYPQQSSAANQKQEISITTNQPQQSVTNDQKQVSIPSSGSHLSQDLQSLTQSENSSKERAEESKANEHTDKKASTKPTNEKDDDDEPKDGQGSNLSVLSLVCSEMLDKSHEPSKQKGKKSMERQPTIDNESPKDKSSPKGSNGSTTPNIEKIHSAVINGNGEQTLETKESSSTPNVKESKITRGENNVNRQESKKGNFVSLTEQSSGVTPMQTDVESQPPTFTIPPACSPLVFSIPANSYPVAPTQVVPIKREMAFSGVNASADFKRARHSLINDAAQGQFQLEQSSFSQQQVPMTQQYYVPGVQNGPNYLQPPPNHPNQQPRNPIESYEGQGTLFAGARFIDPRLPSPTSFSYVYNPAMGNNHVLQSEVD</sequence>
<accession>A0ACA9RRJ1</accession>
<gene>
    <name evidence="1" type="ORF">RPERSI_LOCUS21789</name>
</gene>
<dbReference type="EMBL" id="CAJVQC010064715">
    <property type="protein sequence ID" value="CAG8804808.1"/>
    <property type="molecule type" value="Genomic_DNA"/>
</dbReference>
<comment type="caution">
    <text evidence="1">The sequence shown here is derived from an EMBL/GenBank/DDBJ whole genome shotgun (WGS) entry which is preliminary data.</text>
</comment>
<proteinExistence type="predicted"/>
<evidence type="ECO:0000313" key="1">
    <source>
        <dbReference type="EMBL" id="CAG8804808.1"/>
    </source>
</evidence>
<protein>
    <submittedName>
        <fullName evidence="1">36765_t:CDS:1</fullName>
    </submittedName>
</protein>